<evidence type="ECO:0000313" key="4">
    <source>
        <dbReference type="Proteomes" id="UP000019063"/>
    </source>
</evidence>
<keyword evidence="2" id="KW-0472">Membrane</keyword>
<feature type="region of interest" description="Disordered" evidence="1">
    <location>
        <begin position="81"/>
        <end position="108"/>
    </location>
</feature>
<proteinExistence type="predicted"/>
<accession>W4HLY6</accession>
<dbReference type="RefSeq" id="WP_043842681.1">
    <property type="nucleotide sequence ID" value="NZ_AQQW01000003.1"/>
</dbReference>
<evidence type="ECO:0000256" key="1">
    <source>
        <dbReference type="SAM" id="MobiDB-lite"/>
    </source>
</evidence>
<reference evidence="3 4" key="1">
    <citation type="journal article" date="2014" name="Antonie Van Leeuwenhoek">
        <title>Roseivivax atlanticus sp. nov., isolated from surface seawater of the Atlantic Ocean.</title>
        <authorList>
            <person name="Li G."/>
            <person name="Lai Q."/>
            <person name="Liu X."/>
            <person name="Sun F."/>
            <person name="Shao Z."/>
        </authorList>
    </citation>
    <scope>NUCLEOTIDE SEQUENCE [LARGE SCALE GENOMIC DNA]</scope>
    <source>
        <strain evidence="3 4">22II-s10s</strain>
    </source>
</reference>
<dbReference type="STRING" id="1379903.ATO8_05196"/>
<keyword evidence="2" id="KW-1133">Transmembrane helix</keyword>
<dbReference type="EMBL" id="AQQW01000003">
    <property type="protein sequence ID" value="ETW13398.1"/>
    <property type="molecule type" value="Genomic_DNA"/>
</dbReference>
<feature type="transmembrane region" description="Helical" evidence="2">
    <location>
        <begin position="54"/>
        <end position="75"/>
    </location>
</feature>
<organism evidence="3 4">
    <name type="scientific">Roseivivax marinus</name>
    <dbReference type="NCBI Taxonomy" id="1379903"/>
    <lineage>
        <taxon>Bacteria</taxon>
        <taxon>Pseudomonadati</taxon>
        <taxon>Pseudomonadota</taxon>
        <taxon>Alphaproteobacteria</taxon>
        <taxon>Rhodobacterales</taxon>
        <taxon>Roseobacteraceae</taxon>
        <taxon>Roseivivax</taxon>
    </lineage>
</organism>
<keyword evidence="2" id="KW-0812">Transmembrane</keyword>
<protein>
    <submittedName>
        <fullName evidence="3">Uncharacterized protein</fullName>
    </submittedName>
</protein>
<dbReference type="eggNOG" id="ENOG5032YDV">
    <property type="taxonomic scope" value="Bacteria"/>
</dbReference>
<sequence length="108" mass="11479">MRRTARPPLVSFYIRNCLVGFALAAVFVAALVWLDVVGLGRLVTGSPDGPLAVFLLWFFNGIVFSGAQTSVRLLLMAEAPGRSGPSGGHPQLQALPVRAEAPRPGRPL</sequence>
<dbReference type="Proteomes" id="UP000019063">
    <property type="component" value="Unassembled WGS sequence"/>
</dbReference>
<feature type="transmembrane region" description="Helical" evidence="2">
    <location>
        <begin position="12"/>
        <end position="34"/>
    </location>
</feature>
<evidence type="ECO:0000313" key="3">
    <source>
        <dbReference type="EMBL" id="ETW13398.1"/>
    </source>
</evidence>
<gene>
    <name evidence="3" type="ORF">ATO8_05196</name>
</gene>
<dbReference type="OrthoDB" id="8115457at2"/>
<name>W4HLY6_9RHOB</name>
<evidence type="ECO:0000256" key="2">
    <source>
        <dbReference type="SAM" id="Phobius"/>
    </source>
</evidence>
<comment type="caution">
    <text evidence="3">The sequence shown here is derived from an EMBL/GenBank/DDBJ whole genome shotgun (WGS) entry which is preliminary data.</text>
</comment>
<keyword evidence="4" id="KW-1185">Reference proteome</keyword>
<dbReference type="AlphaFoldDB" id="W4HLY6"/>